<sequence length="269" mass="30331">MPRRKRSVAKPLKTEENLDISGISVLDDRTQRIISNTNDCDVNLLKIEIKEKYHDFMQKLESKLEFELSRLDMAFSNIMCSIPESVMNTRVDLSDSLLRSIFVNCKDENEEFESCENIEKSPVTTRRTRSRSITSSQQLKYTAKKGNSRKRSSSLDVFKTPANKVSLAVLTTAKKYTVSKQAKKVEDSGISLKRVMKQNEEAISTTGSPLFVHPSASSLAAPTVNIPLPGGVVMNIEPKRPKGKYTIPELDEKTKSQLRILCEQLNNML</sequence>
<comment type="caution">
    <text evidence="3">The sequence shown here is derived from an EMBL/GenBank/DDBJ whole genome shotgun (WGS) entry which is preliminary data.</text>
</comment>
<evidence type="ECO:0000256" key="1">
    <source>
        <dbReference type="SAM" id="MobiDB-lite"/>
    </source>
</evidence>
<organism evidence="3">
    <name type="scientific">Menopon gallinae</name>
    <name type="common">poultry shaft louse</name>
    <dbReference type="NCBI Taxonomy" id="328185"/>
    <lineage>
        <taxon>Eukaryota</taxon>
        <taxon>Metazoa</taxon>
        <taxon>Ecdysozoa</taxon>
        <taxon>Arthropoda</taxon>
        <taxon>Hexapoda</taxon>
        <taxon>Insecta</taxon>
        <taxon>Pterygota</taxon>
        <taxon>Neoptera</taxon>
        <taxon>Paraneoptera</taxon>
        <taxon>Psocodea</taxon>
        <taxon>Troctomorpha</taxon>
        <taxon>Phthiraptera</taxon>
        <taxon>Amblycera</taxon>
        <taxon>Menoponidae</taxon>
        <taxon>Menopon</taxon>
    </lineage>
</organism>
<dbReference type="InterPro" id="IPR046466">
    <property type="entry name" value="Borealin_C"/>
</dbReference>
<dbReference type="Pfam" id="PF10512">
    <property type="entry name" value="Borealin"/>
    <property type="match status" value="1"/>
</dbReference>
<feature type="compositionally biased region" description="Basic residues" evidence="1">
    <location>
        <begin position="142"/>
        <end position="152"/>
    </location>
</feature>
<feature type="compositionally biased region" description="Low complexity" evidence="1">
    <location>
        <begin position="123"/>
        <end position="136"/>
    </location>
</feature>
<feature type="region of interest" description="Disordered" evidence="1">
    <location>
        <begin position="123"/>
        <end position="155"/>
    </location>
</feature>
<accession>A0AAW2HT60</accession>
<feature type="domain" description="Borealin C-terminal" evidence="2">
    <location>
        <begin position="154"/>
        <end position="268"/>
    </location>
</feature>
<name>A0AAW2HT60_9NEOP</name>
<evidence type="ECO:0000313" key="3">
    <source>
        <dbReference type="EMBL" id="KAL0272530.1"/>
    </source>
</evidence>
<evidence type="ECO:0000259" key="2">
    <source>
        <dbReference type="Pfam" id="PF10512"/>
    </source>
</evidence>
<dbReference type="AlphaFoldDB" id="A0AAW2HT60"/>
<protein>
    <recommendedName>
        <fullName evidence="2">Borealin C-terminal domain-containing protein</fullName>
    </recommendedName>
</protein>
<proteinExistence type="predicted"/>
<gene>
    <name evidence="3" type="ORF">PYX00_005465</name>
</gene>
<reference evidence="3" key="1">
    <citation type="journal article" date="2024" name="Gigascience">
        <title>Chromosome-level genome of the poultry shaft louse Menopon gallinae provides insight into the host-switching and adaptive evolution of parasitic lice.</title>
        <authorList>
            <person name="Xu Y."/>
            <person name="Ma L."/>
            <person name="Liu S."/>
            <person name="Liang Y."/>
            <person name="Liu Q."/>
            <person name="He Z."/>
            <person name="Tian L."/>
            <person name="Duan Y."/>
            <person name="Cai W."/>
            <person name="Li H."/>
            <person name="Song F."/>
        </authorList>
    </citation>
    <scope>NUCLEOTIDE SEQUENCE</scope>
    <source>
        <strain evidence="3">Cailab_2023a</strain>
    </source>
</reference>
<dbReference type="EMBL" id="JARGDH010000003">
    <property type="protein sequence ID" value="KAL0272530.1"/>
    <property type="molecule type" value="Genomic_DNA"/>
</dbReference>